<dbReference type="OrthoDB" id="9809391at2"/>
<dbReference type="GO" id="GO:0003677">
    <property type="term" value="F:DNA binding"/>
    <property type="evidence" value="ECO:0007669"/>
    <property type="project" value="UniProtKB-KW"/>
</dbReference>
<dbReference type="PROSITE" id="PS50937">
    <property type="entry name" value="HTH_MERR_2"/>
    <property type="match status" value="1"/>
</dbReference>
<dbReference type="RefSeq" id="WP_103937379.1">
    <property type="nucleotide sequence ID" value="NZ_FNVO01000003.1"/>
</dbReference>
<dbReference type="SMART" id="SM00422">
    <property type="entry name" value="HTH_MERR"/>
    <property type="match status" value="1"/>
</dbReference>
<keyword evidence="1 3" id="KW-0238">DNA-binding</keyword>
<feature type="domain" description="HTH merR-type" evidence="2">
    <location>
        <begin position="7"/>
        <end position="76"/>
    </location>
</feature>
<organism evidence="3 4">
    <name type="scientific">Thermomonospora echinospora</name>
    <dbReference type="NCBI Taxonomy" id="1992"/>
    <lineage>
        <taxon>Bacteria</taxon>
        <taxon>Bacillati</taxon>
        <taxon>Actinomycetota</taxon>
        <taxon>Actinomycetes</taxon>
        <taxon>Streptosporangiales</taxon>
        <taxon>Thermomonosporaceae</taxon>
        <taxon>Thermomonospora</taxon>
    </lineage>
</organism>
<evidence type="ECO:0000259" key="2">
    <source>
        <dbReference type="PROSITE" id="PS50937"/>
    </source>
</evidence>
<keyword evidence="4" id="KW-1185">Reference proteome</keyword>
<evidence type="ECO:0000313" key="4">
    <source>
        <dbReference type="Proteomes" id="UP000236723"/>
    </source>
</evidence>
<dbReference type="AlphaFoldDB" id="A0A1H5XY87"/>
<dbReference type="SUPFAM" id="SSF46955">
    <property type="entry name" value="Putative DNA-binding domain"/>
    <property type="match status" value="1"/>
</dbReference>
<dbReference type="EMBL" id="FNVO01000003">
    <property type="protein sequence ID" value="SEG16779.1"/>
    <property type="molecule type" value="Genomic_DNA"/>
</dbReference>
<evidence type="ECO:0000313" key="3">
    <source>
        <dbReference type="EMBL" id="SEG16779.1"/>
    </source>
</evidence>
<dbReference type="GO" id="GO:0003700">
    <property type="term" value="F:DNA-binding transcription factor activity"/>
    <property type="evidence" value="ECO:0007669"/>
    <property type="project" value="InterPro"/>
</dbReference>
<dbReference type="InterPro" id="IPR000551">
    <property type="entry name" value="MerR-type_HTH_dom"/>
</dbReference>
<proteinExistence type="predicted"/>
<protein>
    <submittedName>
        <fullName evidence="3">DNA-binding transcriptional regulator, MerR family</fullName>
    </submittedName>
</protein>
<evidence type="ECO:0000256" key="1">
    <source>
        <dbReference type="ARBA" id="ARBA00023125"/>
    </source>
</evidence>
<dbReference type="PANTHER" id="PTHR30204">
    <property type="entry name" value="REDOX-CYCLING DRUG-SENSING TRANSCRIPTIONAL ACTIVATOR SOXR"/>
    <property type="match status" value="1"/>
</dbReference>
<dbReference type="InterPro" id="IPR047057">
    <property type="entry name" value="MerR_fam"/>
</dbReference>
<dbReference type="InterPro" id="IPR009061">
    <property type="entry name" value="DNA-bd_dom_put_sf"/>
</dbReference>
<dbReference type="PRINTS" id="PR00040">
    <property type="entry name" value="HTHMERR"/>
</dbReference>
<dbReference type="Proteomes" id="UP000236723">
    <property type="component" value="Unassembled WGS sequence"/>
</dbReference>
<sequence length="304" mass="32927">MSTSAELFTIGQLADRCGVSARTVRFWSDAGLVPPAGRSAGGYRLYDAEAVARLDLVRSLRELGLGLEVVQEVLARTRTVAEVAAAHVTALDAEIRILRLRRAVLHTVAERGGTIEETVLMHKLARLSAQERQQIIDDFVREVAEGIDPGTPAMGVVESMRRLPAELPDDPAPEQVDAWVELAELVADEDFRRRVRAMAVAGGGADELEFGPDYQTVLEHAGRALAEGIEPGSPQGRAVADRIVGPETSAAQRARILEQLETFVDARVERYWQLLALVNGRPPHPPAVPAFEWLIAALRAGSGA</sequence>
<name>A0A1H5XY87_9ACTN</name>
<reference evidence="4" key="1">
    <citation type="submission" date="2016-10" db="EMBL/GenBank/DDBJ databases">
        <authorList>
            <person name="Varghese N."/>
            <person name="Submissions S."/>
        </authorList>
    </citation>
    <scope>NUCLEOTIDE SEQUENCE [LARGE SCALE GENOMIC DNA]</scope>
    <source>
        <strain evidence="4">DSM 43163</strain>
    </source>
</reference>
<dbReference type="Gene3D" id="1.10.1660.10">
    <property type="match status" value="1"/>
</dbReference>
<dbReference type="PANTHER" id="PTHR30204:SF93">
    <property type="entry name" value="HTH MERR-TYPE DOMAIN-CONTAINING PROTEIN"/>
    <property type="match status" value="1"/>
</dbReference>
<accession>A0A1H5XY87</accession>
<dbReference type="Pfam" id="PF13411">
    <property type="entry name" value="MerR_1"/>
    <property type="match status" value="1"/>
</dbReference>
<gene>
    <name evidence="3" type="ORF">SAMN04489712_103472</name>
</gene>
<dbReference type="CDD" id="cd00592">
    <property type="entry name" value="HTH_MerR-like"/>
    <property type="match status" value="1"/>
</dbReference>